<dbReference type="PANTHER" id="PTHR10655">
    <property type="entry name" value="LYSOPHOSPHOLIPASE-RELATED"/>
    <property type="match status" value="1"/>
</dbReference>
<dbReference type="Proteomes" id="UP000314987">
    <property type="component" value="Unassembled WGS sequence"/>
</dbReference>
<dbReference type="PANTHER" id="PTHR10655:SF13">
    <property type="entry name" value="ACYL-PROTEIN THIOESTERASE 2"/>
    <property type="match status" value="1"/>
</dbReference>
<feature type="domain" description="Phospholipase/carboxylesterase/thioesterase" evidence="3">
    <location>
        <begin position="13"/>
        <end position="90"/>
    </location>
</feature>
<organism evidence="4 5">
    <name type="scientific">Vombatus ursinus</name>
    <name type="common">Common wombat</name>
    <dbReference type="NCBI Taxonomy" id="29139"/>
    <lineage>
        <taxon>Eukaryota</taxon>
        <taxon>Metazoa</taxon>
        <taxon>Chordata</taxon>
        <taxon>Craniata</taxon>
        <taxon>Vertebrata</taxon>
        <taxon>Euteleostomi</taxon>
        <taxon>Mammalia</taxon>
        <taxon>Metatheria</taxon>
        <taxon>Diprotodontia</taxon>
        <taxon>Vombatidae</taxon>
        <taxon>Vombatus</taxon>
    </lineage>
</organism>
<dbReference type="AlphaFoldDB" id="A0A4X2LS04"/>
<dbReference type="EC" id="3.1.2.22" evidence="2"/>
<dbReference type="InterPro" id="IPR029058">
    <property type="entry name" value="AB_hydrolase_fold"/>
</dbReference>
<dbReference type="GeneTree" id="ENSGT00940000156197"/>
<name>A0A4X2LS04_VOMUR</name>
<reference evidence="4" key="3">
    <citation type="submission" date="2025-09" db="UniProtKB">
        <authorList>
            <consortium name="Ensembl"/>
        </authorList>
    </citation>
    <scope>IDENTIFICATION</scope>
</reference>
<evidence type="ECO:0000313" key="5">
    <source>
        <dbReference type="Proteomes" id="UP000314987"/>
    </source>
</evidence>
<dbReference type="SUPFAM" id="SSF53474">
    <property type="entry name" value="alpha/beta-Hydrolases"/>
    <property type="match status" value="1"/>
</dbReference>
<reference evidence="5" key="1">
    <citation type="submission" date="2018-12" db="EMBL/GenBank/DDBJ databases">
        <authorList>
            <person name="Yazar S."/>
        </authorList>
    </citation>
    <scope>NUCLEOTIDE SEQUENCE [LARGE SCALE GENOMIC DNA]</scope>
</reference>
<dbReference type="Pfam" id="PF02230">
    <property type="entry name" value="Abhydrolase_2"/>
    <property type="match status" value="1"/>
</dbReference>
<dbReference type="InterPro" id="IPR003140">
    <property type="entry name" value="PLipase/COase/thioEstase"/>
</dbReference>
<protein>
    <recommendedName>
        <fullName evidence="2">palmitoyl-protein hydrolase</fullName>
        <ecNumber evidence="2">3.1.2.22</ecNumber>
    </recommendedName>
</protein>
<dbReference type="GO" id="GO:0008474">
    <property type="term" value="F:palmitoyl-(protein) hydrolase activity"/>
    <property type="evidence" value="ECO:0007669"/>
    <property type="project" value="UniProtKB-EC"/>
</dbReference>
<evidence type="ECO:0000259" key="3">
    <source>
        <dbReference type="Pfam" id="PF02230"/>
    </source>
</evidence>
<evidence type="ECO:0000256" key="2">
    <source>
        <dbReference type="ARBA" id="ARBA00012423"/>
    </source>
</evidence>
<reference evidence="4" key="2">
    <citation type="submission" date="2025-08" db="UniProtKB">
        <authorList>
            <consortium name="Ensembl"/>
        </authorList>
    </citation>
    <scope>IDENTIFICATION</scope>
</reference>
<keyword evidence="5" id="KW-1185">Reference proteome</keyword>
<evidence type="ECO:0000256" key="1">
    <source>
        <dbReference type="ARBA" id="ARBA00006499"/>
    </source>
</evidence>
<dbReference type="STRING" id="29139.ENSVURP00010026848"/>
<dbReference type="GO" id="GO:0005737">
    <property type="term" value="C:cytoplasm"/>
    <property type="evidence" value="ECO:0007669"/>
    <property type="project" value="TreeGrafter"/>
</dbReference>
<sequence length="170" mass="18195">LWGGGWGALCVSKPEKEVIFLHGLGDSGHSWADALSSIHLPYVKYICPHAPRIPGAWGLNMKMAMPSWFDLMGLRTDAPEDEAGIKKATESRWSPVPLHSSHLPASPGWHCGPQLLAPPASGLPSGSQWHGLGHGYPAVPWRTGPHGACALWSSHLRETQVCCSSSQGPV</sequence>
<comment type="similarity">
    <text evidence="1">Belongs to the AB hydrolase superfamily. AB hydrolase 2 family.</text>
</comment>
<dbReference type="Ensembl" id="ENSVURT00010030592.1">
    <property type="protein sequence ID" value="ENSVURP00010026848.1"/>
    <property type="gene ID" value="ENSVURG00010020583.1"/>
</dbReference>
<proteinExistence type="inferred from homology"/>
<evidence type="ECO:0000313" key="4">
    <source>
        <dbReference type="Ensembl" id="ENSVURP00010026848.1"/>
    </source>
</evidence>
<accession>A0A4X2LS04</accession>
<dbReference type="Gene3D" id="3.40.50.1820">
    <property type="entry name" value="alpha/beta hydrolase"/>
    <property type="match status" value="1"/>
</dbReference>
<dbReference type="InterPro" id="IPR050565">
    <property type="entry name" value="LYPA1-2/EST-like"/>
</dbReference>
<dbReference type="GO" id="GO:0052689">
    <property type="term" value="F:carboxylic ester hydrolase activity"/>
    <property type="evidence" value="ECO:0007669"/>
    <property type="project" value="TreeGrafter"/>
</dbReference>